<dbReference type="AlphaFoldDB" id="A0AAE0SVF0"/>
<dbReference type="InterPro" id="IPR000315">
    <property type="entry name" value="Znf_B-box"/>
</dbReference>
<dbReference type="PANTHER" id="PTHR25462:SF296">
    <property type="entry name" value="MEIOTIC P26, ISOFORM F"/>
    <property type="match status" value="1"/>
</dbReference>
<evidence type="ECO:0000256" key="1">
    <source>
        <dbReference type="ARBA" id="ARBA00022723"/>
    </source>
</evidence>
<dbReference type="InterPro" id="IPR001841">
    <property type="entry name" value="Znf_RING"/>
</dbReference>
<dbReference type="Gene3D" id="3.30.160.60">
    <property type="entry name" value="Classic Zinc Finger"/>
    <property type="match status" value="1"/>
</dbReference>
<feature type="domain" description="B box-type" evidence="7">
    <location>
        <begin position="105"/>
        <end position="155"/>
    </location>
</feature>
<proteinExistence type="predicted"/>
<accession>A0AAE0SVF0</accession>
<dbReference type="Proteomes" id="UP001195483">
    <property type="component" value="Unassembled WGS sequence"/>
</dbReference>
<dbReference type="PROSITE" id="PS00518">
    <property type="entry name" value="ZF_RING_1"/>
    <property type="match status" value="1"/>
</dbReference>
<evidence type="ECO:0000256" key="3">
    <source>
        <dbReference type="ARBA" id="ARBA00022833"/>
    </source>
</evidence>
<reference evidence="8" key="2">
    <citation type="journal article" date="2021" name="Genome Biol. Evol.">
        <title>Developing a high-quality reference genome for a parasitic bivalve with doubly uniparental inheritance (Bivalvia: Unionida).</title>
        <authorList>
            <person name="Smith C.H."/>
        </authorList>
    </citation>
    <scope>NUCLEOTIDE SEQUENCE</scope>
    <source>
        <strain evidence="8">CHS0354</strain>
        <tissue evidence="8">Mantle</tissue>
    </source>
</reference>
<comment type="caution">
    <text evidence="8">The sequence shown here is derived from an EMBL/GenBank/DDBJ whole genome shotgun (WGS) entry which is preliminary data.</text>
</comment>
<reference evidence="8" key="1">
    <citation type="journal article" date="2021" name="Genome Biol. Evol.">
        <title>A High-Quality Reference Genome for a Parasitic Bivalve with Doubly Uniparental Inheritance (Bivalvia: Unionida).</title>
        <authorList>
            <person name="Smith C.H."/>
        </authorList>
    </citation>
    <scope>NUCLEOTIDE SEQUENCE</scope>
    <source>
        <strain evidence="8">CHS0354</strain>
    </source>
</reference>
<dbReference type="EMBL" id="JAEAOA010002123">
    <property type="protein sequence ID" value="KAK3598927.1"/>
    <property type="molecule type" value="Genomic_DNA"/>
</dbReference>
<dbReference type="InterPro" id="IPR047153">
    <property type="entry name" value="TRIM45/56/19-like"/>
</dbReference>
<gene>
    <name evidence="8" type="ORF">CHS0354_036241</name>
</gene>
<feature type="coiled-coil region" evidence="5">
    <location>
        <begin position="222"/>
        <end position="285"/>
    </location>
</feature>
<dbReference type="InterPro" id="IPR027370">
    <property type="entry name" value="Znf-RING_euk"/>
</dbReference>
<evidence type="ECO:0000256" key="4">
    <source>
        <dbReference type="PROSITE-ProRule" id="PRU00024"/>
    </source>
</evidence>
<dbReference type="PROSITE" id="PS50119">
    <property type="entry name" value="ZF_BBOX"/>
    <property type="match status" value="1"/>
</dbReference>
<dbReference type="InterPro" id="IPR017907">
    <property type="entry name" value="Znf_RING_CS"/>
</dbReference>
<evidence type="ECO:0000313" key="8">
    <source>
        <dbReference type="EMBL" id="KAK3598927.1"/>
    </source>
</evidence>
<keyword evidence="2 4" id="KW-0863">Zinc-finger</keyword>
<feature type="domain" description="RING-type" evidence="6">
    <location>
        <begin position="26"/>
        <end position="71"/>
    </location>
</feature>
<evidence type="ECO:0000259" key="6">
    <source>
        <dbReference type="PROSITE" id="PS50089"/>
    </source>
</evidence>
<dbReference type="Pfam" id="PF13445">
    <property type="entry name" value="zf-RING_UBOX"/>
    <property type="match status" value="1"/>
</dbReference>
<reference evidence="8" key="3">
    <citation type="submission" date="2023-05" db="EMBL/GenBank/DDBJ databases">
        <authorList>
            <person name="Smith C.H."/>
        </authorList>
    </citation>
    <scope>NUCLEOTIDE SEQUENCE</scope>
    <source>
        <strain evidence="8">CHS0354</strain>
        <tissue evidence="8">Mantle</tissue>
    </source>
</reference>
<organism evidence="8 9">
    <name type="scientific">Potamilus streckersoni</name>
    <dbReference type="NCBI Taxonomy" id="2493646"/>
    <lineage>
        <taxon>Eukaryota</taxon>
        <taxon>Metazoa</taxon>
        <taxon>Spiralia</taxon>
        <taxon>Lophotrochozoa</taxon>
        <taxon>Mollusca</taxon>
        <taxon>Bivalvia</taxon>
        <taxon>Autobranchia</taxon>
        <taxon>Heteroconchia</taxon>
        <taxon>Palaeoheterodonta</taxon>
        <taxon>Unionida</taxon>
        <taxon>Unionoidea</taxon>
        <taxon>Unionidae</taxon>
        <taxon>Ambleminae</taxon>
        <taxon>Lampsilini</taxon>
        <taxon>Potamilus</taxon>
    </lineage>
</organism>
<evidence type="ECO:0000313" key="9">
    <source>
        <dbReference type="Proteomes" id="UP001195483"/>
    </source>
</evidence>
<dbReference type="GO" id="GO:0061630">
    <property type="term" value="F:ubiquitin protein ligase activity"/>
    <property type="evidence" value="ECO:0007669"/>
    <property type="project" value="TreeGrafter"/>
</dbReference>
<dbReference type="GO" id="GO:0008270">
    <property type="term" value="F:zinc ion binding"/>
    <property type="evidence" value="ECO:0007669"/>
    <property type="project" value="UniProtKB-KW"/>
</dbReference>
<evidence type="ECO:0000259" key="7">
    <source>
        <dbReference type="PROSITE" id="PS50119"/>
    </source>
</evidence>
<keyword evidence="5" id="KW-0175">Coiled coil</keyword>
<dbReference type="Gene3D" id="3.30.40.10">
    <property type="entry name" value="Zinc/RING finger domain, C3HC4 (zinc finger)"/>
    <property type="match status" value="1"/>
</dbReference>
<protein>
    <submittedName>
        <fullName evidence="8">Uncharacterized protein</fullName>
    </submittedName>
</protein>
<sequence>MATSEDLIASDEMVESGATLSEDLNCPLCLKVFRSPRRLPCLHSFCQDCLQSHISNIVFKRSIKQLCCPICGCVACFGEISTEKLVHVFPLNTLMLSILMKSKVKVDLMCNACQAQDLISPADDLCSVCEEVLCIQCSKVHRSSRLSSTHTILKIEDLLRKQETVLRDNVMFHCTEHACYPAELYCKYHATQMCARCFIDNHKDCSEVVELTNNTLNLSDTINQMKQQMKTIKDQFKKLTNINVSNLSKLESEVNGLIIEIRTLKKTINDALDDLEDRVKEEGNTLFNKEKMRLEQLKDDCQSHLTATRNSNVVVESASKYASQIQIFVLTKRIINQLSTSKRHIEDKYSKNDILKLKLDVNPQLKSIIKTLSGGIARLRVKLHDEILIVTDGFKPPLK</sequence>
<dbReference type="PANTHER" id="PTHR25462">
    <property type="entry name" value="BONUS, ISOFORM C-RELATED"/>
    <property type="match status" value="1"/>
</dbReference>
<keyword evidence="1" id="KW-0479">Metal-binding</keyword>
<dbReference type="PROSITE" id="PS50089">
    <property type="entry name" value="ZF_RING_2"/>
    <property type="match status" value="1"/>
</dbReference>
<dbReference type="InterPro" id="IPR013083">
    <property type="entry name" value="Znf_RING/FYVE/PHD"/>
</dbReference>
<keyword evidence="3" id="KW-0862">Zinc</keyword>
<dbReference type="SMART" id="SM00184">
    <property type="entry name" value="RING"/>
    <property type="match status" value="1"/>
</dbReference>
<dbReference type="SUPFAM" id="SSF57850">
    <property type="entry name" value="RING/U-box"/>
    <property type="match status" value="1"/>
</dbReference>
<keyword evidence="9" id="KW-1185">Reference proteome</keyword>
<evidence type="ECO:0000256" key="2">
    <source>
        <dbReference type="ARBA" id="ARBA00022771"/>
    </source>
</evidence>
<evidence type="ECO:0000256" key="5">
    <source>
        <dbReference type="SAM" id="Coils"/>
    </source>
</evidence>
<name>A0AAE0SVF0_9BIVA</name>